<dbReference type="PANTHER" id="PTHR33320:SF19">
    <property type="entry name" value="GATA-TYPE DOMAIN-CONTAINING PROTEIN"/>
    <property type="match status" value="1"/>
</dbReference>
<dbReference type="OrthoDB" id="1872195at2759"/>
<gene>
    <name evidence="1" type="primary">LOC107765870</name>
</gene>
<reference evidence="1" key="1">
    <citation type="submission" date="2025-08" db="UniProtKB">
        <authorList>
            <consortium name="RefSeq"/>
        </authorList>
    </citation>
    <scope>IDENTIFICATION</scope>
</reference>
<accession>A0A1S3XJA3</accession>
<dbReference type="PANTHER" id="PTHR33320">
    <property type="entry name" value="METHIONYL-TRNA SYNTHETASE"/>
    <property type="match status" value="1"/>
</dbReference>
<dbReference type="RefSeq" id="XP_016440055.1">
    <property type="nucleotide sequence ID" value="XM_016584569.1"/>
</dbReference>
<evidence type="ECO:0000313" key="1">
    <source>
        <dbReference type="RefSeq" id="XP_016440055.1"/>
    </source>
</evidence>
<dbReference type="KEGG" id="nta:107765870"/>
<dbReference type="STRING" id="4097.A0A1S3XJA3"/>
<protein>
    <submittedName>
        <fullName evidence="1">Uncharacterized protein</fullName>
    </submittedName>
</protein>
<proteinExistence type="predicted"/>
<dbReference type="PaxDb" id="4097-A0A1S3XJA3"/>
<organism evidence="1">
    <name type="scientific">Nicotiana tabacum</name>
    <name type="common">Common tobacco</name>
    <dbReference type="NCBI Taxonomy" id="4097"/>
    <lineage>
        <taxon>Eukaryota</taxon>
        <taxon>Viridiplantae</taxon>
        <taxon>Streptophyta</taxon>
        <taxon>Embryophyta</taxon>
        <taxon>Tracheophyta</taxon>
        <taxon>Spermatophyta</taxon>
        <taxon>Magnoliopsida</taxon>
        <taxon>eudicotyledons</taxon>
        <taxon>Gunneridae</taxon>
        <taxon>Pentapetalae</taxon>
        <taxon>asterids</taxon>
        <taxon>lamiids</taxon>
        <taxon>Solanales</taxon>
        <taxon>Solanaceae</taxon>
        <taxon>Nicotianoideae</taxon>
        <taxon>Nicotianeae</taxon>
        <taxon>Nicotiana</taxon>
    </lineage>
</organism>
<dbReference type="AlphaFoldDB" id="A0A1S3XJA3"/>
<sequence>MVSFCFLLDRKTTIRRTKPVVGSYSRYGRSAHVADMCIVTRFCHIPFYRKSWKAIICSFCCVILKSYR</sequence>
<name>A0A1S3XJA3_TOBAC</name>